<evidence type="ECO:0000256" key="7">
    <source>
        <dbReference type="ARBA" id="ARBA00047473"/>
    </source>
</evidence>
<proteinExistence type="inferred from homology"/>
<evidence type="ECO:0000259" key="9">
    <source>
        <dbReference type="SMART" id="SM00984"/>
    </source>
</evidence>
<keyword evidence="5 8" id="KW-0560">Oxidoreductase</keyword>
<dbReference type="SUPFAM" id="SSF51735">
    <property type="entry name" value="NAD(P)-binding Rossmann-fold domains"/>
    <property type="match status" value="1"/>
</dbReference>
<dbReference type="InterPro" id="IPR017476">
    <property type="entry name" value="UDP-Glc/GDP-Man"/>
</dbReference>
<dbReference type="InterPro" id="IPR008927">
    <property type="entry name" value="6-PGluconate_DH-like_C_sf"/>
</dbReference>
<dbReference type="InterPro" id="IPR014026">
    <property type="entry name" value="UDP-Glc/GDP-Man_DH_dimer"/>
</dbReference>
<comment type="similarity">
    <text evidence="2 8">Belongs to the UDP-glucose/GDP-mannose dehydrogenase family.</text>
</comment>
<comment type="catalytic activity">
    <reaction evidence="7 8">
        <text>UDP-alpha-D-glucose + 2 NAD(+) + H2O = UDP-alpha-D-glucuronate + 2 NADH + 3 H(+)</text>
        <dbReference type="Rhea" id="RHEA:23596"/>
        <dbReference type="ChEBI" id="CHEBI:15377"/>
        <dbReference type="ChEBI" id="CHEBI:15378"/>
        <dbReference type="ChEBI" id="CHEBI:57540"/>
        <dbReference type="ChEBI" id="CHEBI:57945"/>
        <dbReference type="ChEBI" id="CHEBI:58052"/>
        <dbReference type="ChEBI" id="CHEBI:58885"/>
        <dbReference type="EC" id="1.1.1.22"/>
    </reaction>
</comment>
<sequence length="447" mass="49499">MKIAVVGTGYVGLVTGACFAEMGNDVICVDKDAAKVERMRAGECPIYEIGLPEMLPRNIEEGRLAFTTSLAEAAESCDIFFIAVGTNPAADGSADLTAVHAVAREIGETIQRPAIIVDKSTVPVGTGEEVEAIVREALEKRGDSIEFEVISNPEFLKEGAAVQDFMKPDRVIIGTDSEWARKVMGDLYSAFTHKTDRIIFMGRRDAEMTKYAANAMLATKISFMNEIASLSERLGVDVENVRHGIGSDPRIGYSFIYPGCGYGGSCFPKDVKALIHTAREQDFDPAILDAVEWRNAEQKKRLNEKVRARFGADLSGHHFALWGLAFKPGTDDMREAPSKVVLEHLIGSGATVTAHDPEAMDMARAELPAEWFESGRLRLVEHQYDALDKADALILVTEWKPYRQPDFDQMARRMKQKVIFDGRNQYDPERTESLGFEYTGIGRGREF</sequence>
<dbReference type="PANTHER" id="PTHR43750">
    <property type="entry name" value="UDP-GLUCOSE 6-DEHYDROGENASE TUAD"/>
    <property type="match status" value="1"/>
</dbReference>
<dbReference type="Gene3D" id="3.40.50.720">
    <property type="entry name" value="NAD(P)-binding Rossmann-like Domain"/>
    <property type="match status" value="2"/>
</dbReference>
<feature type="domain" description="UDP-glucose/GDP-mannose dehydrogenase C-terminal" evidence="9">
    <location>
        <begin position="320"/>
        <end position="428"/>
    </location>
</feature>
<gene>
    <name evidence="10" type="ORF">RBH19_08405</name>
</gene>
<dbReference type="InterPro" id="IPR036291">
    <property type="entry name" value="NAD(P)-bd_dom_sf"/>
</dbReference>
<dbReference type="Proteomes" id="UP001239019">
    <property type="component" value="Unassembled WGS sequence"/>
</dbReference>
<dbReference type="EC" id="1.1.1.22" evidence="3 8"/>
<dbReference type="NCBIfam" id="TIGR03026">
    <property type="entry name" value="NDP-sugDHase"/>
    <property type="match status" value="1"/>
</dbReference>
<evidence type="ECO:0000256" key="4">
    <source>
        <dbReference type="ARBA" id="ARBA00015132"/>
    </source>
</evidence>
<dbReference type="InterPro" id="IPR036220">
    <property type="entry name" value="UDP-Glc/GDP-Man_DH_C_sf"/>
</dbReference>
<dbReference type="PANTHER" id="PTHR43750:SF3">
    <property type="entry name" value="UDP-GLUCOSE 6-DEHYDROGENASE TUAD"/>
    <property type="match status" value="1"/>
</dbReference>
<dbReference type="PROSITE" id="PS51257">
    <property type="entry name" value="PROKAR_LIPOPROTEIN"/>
    <property type="match status" value="1"/>
</dbReference>
<name>A0ABU0W780_9GAMM</name>
<protein>
    <recommendedName>
        <fullName evidence="4 8">UDP-glucose 6-dehydrogenase</fullName>
        <ecNumber evidence="3 8">1.1.1.22</ecNumber>
    </recommendedName>
</protein>
<dbReference type="RefSeq" id="WP_306728386.1">
    <property type="nucleotide sequence ID" value="NZ_JAVDDT010000004.1"/>
</dbReference>
<dbReference type="SUPFAM" id="SSF48179">
    <property type="entry name" value="6-phosphogluconate dehydrogenase C-terminal domain-like"/>
    <property type="match status" value="1"/>
</dbReference>
<keyword evidence="11" id="KW-1185">Reference proteome</keyword>
<dbReference type="PIRSF" id="PIRSF500134">
    <property type="entry name" value="UDPglc_DH_bac"/>
    <property type="match status" value="1"/>
</dbReference>
<evidence type="ECO:0000256" key="3">
    <source>
        <dbReference type="ARBA" id="ARBA00012954"/>
    </source>
</evidence>
<dbReference type="EMBL" id="JAVDDT010000004">
    <property type="protein sequence ID" value="MDQ2069892.1"/>
    <property type="molecule type" value="Genomic_DNA"/>
</dbReference>
<evidence type="ECO:0000256" key="1">
    <source>
        <dbReference type="ARBA" id="ARBA00004701"/>
    </source>
</evidence>
<organism evidence="10 11">
    <name type="scientific">Natronospira bacteriovora</name>
    <dbReference type="NCBI Taxonomy" id="3069753"/>
    <lineage>
        <taxon>Bacteria</taxon>
        <taxon>Pseudomonadati</taxon>
        <taxon>Pseudomonadota</taxon>
        <taxon>Gammaproteobacteria</taxon>
        <taxon>Natronospirales</taxon>
        <taxon>Natronospiraceae</taxon>
        <taxon>Natronospira</taxon>
    </lineage>
</organism>
<accession>A0ABU0W780</accession>
<reference evidence="10 11" key="1">
    <citation type="submission" date="2023-08" db="EMBL/GenBank/DDBJ databases">
        <title>Whole-genome sequencing of halo(alkali)philic microorganisms from hypersaline lakes.</title>
        <authorList>
            <person name="Sorokin D.Y."/>
            <person name="Abbas B."/>
            <person name="Merkel A.Y."/>
        </authorList>
    </citation>
    <scope>NUCLEOTIDE SEQUENCE [LARGE SCALE GENOMIC DNA]</scope>
    <source>
        <strain evidence="10 11">AB-CW4</strain>
    </source>
</reference>
<comment type="pathway">
    <text evidence="1">Nucleotide-sugar biosynthesis; UDP-alpha-D-glucuronate biosynthesis; UDP-alpha-D-glucuronate from UDP-alpha-D-glucose: step 1/1.</text>
</comment>
<dbReference type="Pfam" id="PF00984">
    <property type="entry name" value="UDPG_MGDP_dh"/>
    <property type="match status" value="1"/>
</dbReference>
<comment type="caution">
    <text evidence="10">The sequence shown here is derived from an EMBL/GenBank/DDBJ whole genome shotgun (WGS) entry which is preliminary data.</text>
</comment>
<dbReference type="Gene3D" id="1.20.5.100">
    <property type="entry name" value="Cytochrome c1, transmembrane anchor, C-terminal"/>
    <property type="match status" value="1"/>
</dbReference>
<evidence type="ECO:0000256" key="6">
    <source>
        <dbReference type="ARBA" id="ARBA00023027"/>
    </source>
</evidence>
<dbReference type="Pfam" id="PF03721">
    <property type="entry name" value="UDPG_MGDP_dh_N"/>
    <property type="match status" value="1"/>
</dbReference>
<dbReference type="GO" id="GO:0016491">
    <property type="term" value="F:oxidoreductase activity"/>
    <property type="evidence" value="ECO:0007669"/>
    <property type="project" value="UniProtKB-KW"/>
</dbReference>
<dbReference type="Pfam" id="PF03720">
    <property type="entry name" value="UDPG_MGDP_dh_C"/>
    <property type="match status" value="1"/>
</dbReference>
<evidence type="ECO:0000313" key="10">
    <source>
        <dbReference type="EMBL" id="MDQ2069892.1"/>
    </source>
</evidence>
<dbReference type="InterPro" id="IPR028357">
    <property type="entry name" value="UDPglc_DH_bac"/>
</dbReference>
<evidence type="ECO:0000313" key="11">
    <source>
        <dbReference type="Proteomes" id="UP001239019"/>
    </source>
</evidence>
<dbReference type="InterPro" id="IPR001732">
    <property type="entry name" value="UDP-Glc/GDP-Man_DH_N"/>
</dbReference>
<keyword evidence="6 8" id="KW-0520">NAD</keyword>
<dbReference type="SMART" id="SM00984">
    <property type="entry name" value="UDPG_MGDP_dh_C"/>
    <property type="match status" value="1"/>
</dbReference>
<dbReference type="PIRSF" id="PIRSF000124">
    <property type="entry name" value="UDPglc_GDPman_dh"/>
    <property type="match status" value="1"/>
</dbReference>
<evidence type="ECO:0000256" key="8">
    <source>
        <dbReference type="PIRNR" id="PIRNR000124"/>
    </source>
</evidence>
<evidence type="ECO:0000256" key="5">
    <source>
        <dbReference type="ARBA" id="ARBA00023002"/>
    </source>
</evidence>
<dbReference type="SUPFAM" id="SSF52413">
    <property type="entry name" value="UDP-glucose/GDP-mannose dehydrogenase C-terminal domain"/>
    <property type="match status" value="1"/>
</dbReference>
<dbReference type="InterPro" id="IPR014027">
    <property type="entry name" value="UDP-Glc/GDP-Man_DH_C"/>
</dbReference>
<evidence type="ECO:0000256" key="2">
    <source>
        <dbReference type="ARBA" id="ARBA00006601"/>
    </source>
</evidence>